<keyword evidence="3" id="KW-1185">Reference proteome</keyword>
<dbReference type="Pfam" id="PF14042">
    <property type="entry name" value="DUF4247"/>
    <property type="match status" value="1"/>
</dbReference>
<name>A0A2U3P0M6_9MYCO</name>
<dbReference type="AlphaFoldDB" id="A0A2U3P0M6"/>
<evidence type="ECO:0008006" key="4">
    <source>
        <dbReference type="Google" id="ProtNLM"/>
    </source>
</evidence>
<proteinExistence type="predicted"/>
<evidence type="ECO:0000313" key="3">
    <source>
        <dbReference type="Proteomes" id="UP000240988"/>
    </source>
</evidence>
<evidence type="ECO:0000313" key="2">
    <source>
        <dbReference type="EMBL" id="SPM37296.1"/>
    </source>
</evidence>
<dbReference type="Proteomes" id="UP000240988">
    <property type="component" value="Unassembled WGS sequence"/>
</dbReference>
<dbReference type="InterPro" id="IPR025341">
    <property type="entry name" value="DUF4247"/>
</dbReference>
<protein>
    <recommendedName>
        <fullName evidence="4">DUF4247 domain-containing protein</fullName>
    </recommendedName>
</protein>
<sequence>MSPRKRAKPKPPKKGLSRNGLLLVSGGLAFAAIASLVFGIILLNKDIGSYIAGHYHEYSRDANGTRYQCTGKPDEVADALADYQEPDARADNGNNEYLRYSNNIVIVGPDGKYPCSIRVEPLSAGYSHGSFIFLGPGFGPGSPSSGAGGTPGGPGGTK</sequence>
<feature type="transmembrane region" description="Helical" evidence="1">
    <location>
        <begin position="21"/>
        <end position="43"/>
    </location>
</feature>
<accession>A0A2U3P0M6</accession>
<keyword evidence="1" id="KW-0472">Membrane</keyword>
<reference evidence="2 3" key="1">
    <citation type="submission" date="2017-01" db="EMBL/GenBank/DDBJ databases">
        <authorList>
            <consortium name="Urmite Genomes"/>
        </authorList>
    </citation>
    <scope>NUCLEOTIDE SEQUENCE [LARGE SCALE GENOMIC DNA]</scope>
    <source>
        <strain evidence="2 3">AB57</strain>
    </source>
</reference>
<dbReference type="STRING" id="1841860.GCA_900157375_05142"/>
<dbReference type="EMBL" id="FUFA01000005">
    <property type="protein sequence ID" value="SPM37296.1"/>
    <property type="molecule type" value="Genomic_DNA"/>
</dbReference>
<keyword evidence="1" id="KW-0812">Transmembrane</keyword>
<organism evidence="2 3">
    <name type="scientific">Mycobacterium rhizamassiliense</name>
    <dbReference type="NCBI Taxonomy" id="1841860"/>
    <lineage>
        <taxon>Bacteria</taxon>
        <taxon>Bacillati</taxon>
        <taxon>Actinomycetota</taxon>
        <taxon>Actinomycetes</taxon>
        <taxon>Mycobacteriales</taxon>
        <taxon>Mycobacteriaceae</taxon>
        <taxon>Mycobacterium</taxon>
    </lineage>
</organism>
<gene>
    <name evidence="2" type="ORF">MRAB57_5139</name>
</gene>
<evidence type="ECO:0000256" key="1">
    <source>
        <dbReference type="SAM" id="Phobius"/>
    </source>
</evidence>
<keyword evidence="1" id="KW-1133">Transmembrane helix</keyword>